<sequence length="124" mass="13771">MPPINCQQCVMDVQRQEEIRLLELVHLNLLVMLANPPLSQGQSIVQTPSSQSLPTSQATVIPAPMEPTLLPPPPAQFQTSAGMQMNTERMQKRSEQKYEQVKAPKAQIDQQLSLIQRPTTSAQA</sequence>
<organism evidence="2 3">
    <name type="scientific">Romanomermis culicivorax</name>
    <name type="common">Nematode worm</name>
    <dbReference type="NCBI Taxonomy" id="13658"/>
    <lineage>
        <taxon>Eukaryota</taxon>
        <taxon>Metazoa</taxon>
        <taxon>Ecdysozoa</taxon>
        <taxon>Nematoda</taxon>
        <taxon>Enoplea</taxon>
        <taxon>Dorylaimia</taxon>
        <taxon>Mermithida</taxon>
        <taxon>Mermithoidea</taxon>
        <taxon>Mermithidae</taxon>
        <taxon>Romanomermis</taxon>
    </lineage>
</organism>
<proteinExistence type="predicted"/>
<dbReference type="WBParaSite" id="nRc.2.0.1.t33190-RA">
    <property type="protein sequence ID" value="nRc.2.0.1.t33190-RA"/>
    <property type="gene ID" value="nRc.2.0.1.g33190"/>
</dbReference>
<keyword evidence="2" id="KW-1185">Reference proteome</keyword>
<feature type="compositionally biased region" description="Basic and acidic residues" evidence="1">
    <location>
        <begin position="89"/>
        <end position="102"/>
    </location>
</feature>
<dbReference type="Proteomes" id="UP000887565">
    <property type="component" value="Unplaced"/>
</dbReference>
<evidence type="ECO:0000313" key="2">
    <source>
        <dbReference type="Proteomes" id="UP000887565"/>
    </source>
</evidence>
<accession>A0A915K320</accession>
<reference evidence="3" key="1">
    <citation type="submission" date="2022-11" db="UniProtKB">
        <authorList>
            <consortium name="WormBaseParasite"/>
        </authorList>
    </citation>
    <scope>IDENTIFICATION</scope>
</reference>
<protein>
    <submittedName>
        <fullName evidence="3">Uncharacterized protein</fullName>
    </submittedName>
</protein>
<feature type="region of interest" description="Disordered" evidence="1">
    <location>
        <begin position="84"/>
        <end position="104"/>
    </location>
</feature>
<evidence type="ECO:0000313" key="3">
    <source>
        <dbReference type="WBParaSite" id="nRc.2.0.1.t33190-RA"/>
    </source>
</evidence>
<dbReference type="AlphaFoldDB" id="A0A915K320"/>
<name>A0A915K320_ROMCU</name>
<evidence type="ECO:0000256" key="1">
    <source>
        <dbReference type="SAM" id="MobiDB-lite"/>
    </source>
</evidence>